<evidence type="ECO:0000313" key="1">
    <source>
        <dbReference type="EMBL" id="HGM58750.1"/>
    </source>
</evidence>
<organism evidence="1">
    <name type="scientific">Staphylothermus marinus</name>
    <dbReference type="NCBI Taxonomy" id="2280"/>
    <lineage>
        <taxon>Archaea</taxon>
        <taxon>Thermoproteota</taxon>
        <taxon>Thermoprotei</taxon>
        <taxon>Desulfurococcales</taxon>
        <taxon>Desulfurococcaceae</taxon>
        <taxon>Staphylothermus</taxon>
    </lineage>
</organism>
<proteinExistence type="predicted"/>
<comment type="caution">
    <text evidence="1">The sequence shown here is derived from an EMBL/GenBank/DDBJ whole genome shotgun (WGS) entry which is preliminary data.</text>
</comment>
<protein>
    <submittedName>
        <fullName evidence="1">Uncharacterized protein</fullName>
    </submittedName>
</protein>
<reference evidence="1" key="1">
    <citation type="journal article" date="2020" name="mSystems">
        <title>Genome- and Community-Level Interaction Insights into Carbon Utilization and Element Cycling Functions of Hydrothermarchaeota in Hydrothermal Sediment.</title>
        <authorList>
            <person name="Zhou Z."/>
            <person name="Liu Y."/>
            <person name="Xu W."/>
            <person name="Pan J."/>
            <person name="Luo Z.H."/>
            <person name="Li M."/>
        </authorList>
    </citation>
    <scope>NUCLEOTIDE SEQUENCE [LARGE SCALE GENOMIC DNA]</scope>
    <source>
        <strain evidence="1">SpSt-642</strain>
    </source>
</reference>
<name>A0A7C4HBW3_STAMA</name>
<dbReference type="EMBL" id="DTBJ01000030">
    <property type="protein sequence ID" value="HGM58750.1"/>
    <property type="molecule type" value="Genomic_DNA"/>
</dbReference>
<sequence>MCSGNITILVYGDMLLFETINDLLSKLGFKTQYVISSKEYLVKIIKEDYSEKNTIDYAIILNSESIEEIYSYMEKAGLVITNNCIEDNNIVCIKDNDKTYVASILFSLLGIPIDELMKIVDREHRRIVLKAYTYLMYRVINNEVKRLV</sequence>
<accession>A0A7C4HBW3</accession>
<dbReference type="AlphaFoldDB" id="A0A7C4HBW3"/>
<gene>
    <name evidence="1" type="ORF">ENU14_04100</name>
</gene>